<evidence type="ECO:0000256" key="2">
    <source>
        <dbReference type="ARBA" id="ARBA00022448"/>
    </source>
</evidence>
<evidence type="ECO:0000256" key="3">
    <source>
        <dbReference type="ARBA" id="ARBA00022475"/>
    </source>
</evidence>
<dbReference type="SUPFAM" id="SSF52540">
    <property type="entry name" value="P-loop containing nucleoside triphosphate hydrolases"/>
    <property type="match status" value="1"/>
</dbReference>
<evidence type="ECO:0000259" key="7">
    <source>
        <dbReference type="PROSITE" id="PS50893"/>
    </source>
</evidence>
<keyword evidence="3" id="KW-1003">Cell membrane</keyword>
<dbReference type="GO" id="GO:0016887">
    <property type="term" value="F:ATP hydrolysis activity"/>
    <property type="evidence" value="ECO:0007669"/>
    <property type="project" value="InterPro"/>
</dbReference>
<evidence type="ECO:0000256" key="4">
    <source>
        <dbReference type="ARBA" id="ARBA00022741"/>
    </source>
</evidence>
<dbReference type="GO" id="GO:0005524">
    <property type="term" value="F:ATP binding"/>
    <property type="evidence" value="ECO:0007669"/>
    <property type="project" value="UniProtKB-KW"/>
</dbReference>
<reference evidence="9" key="1">
    <citation type="submission" date="2018-03" db="EMBL/GenBank/DDBJ databases">
        <title>New taxa in the Lactobacillus gasseri group.</title>
        <authorList>
            <person name="Tanizawa Y."/>
            <person name="Tohno M."/>
            <person name="Endo A."/>
            <person name="Arita M."/>
        </authorList>
    </citation>
    <scope>NUCLEOTIDE SEQUENCE [LARGE SCALE GENOMIC DNA]</scope>
    <source>
        <strain evidence="9">DSM 24759</strain>
    </source>
</reference>
<dbReference type="PROSITE" id="PS00211">
    <property type="entry name" value="ABC_TRANSPORTER_1"/>
    <property type="match status" value="1"/>
</dbReference>
<evidence type="ECO:0000313" key="8">
    <source>
        <dbReference type="EMBL" id="GBG04524.1"/>
    </source>
</evidence>
<keyword evidence="6" id="KW-0472">Membrane</keyword>
<dbReference type="PIRSF" id="PIRSF039085">
    <property type="entry name" value="ABC_ATPase_HisP"/>
    <property type="match status" value="1"/>
</dbReference>
<dbReference type="RefSeq" id="WP_117117870.1">
    <property type="nucleotide sequence ID" value="NZ_BFBY01000002.1"/>
</dbReference>
<dbReference type="InterPro" id="IPR003439">
    <property type="entry name" value="ABC_transporter-like_ATP-bd"/>
</dbReference>
<dbReference type="SMART" id="SM00382">
    <property type="entry name" value="AAA"/>
    <property type="match status" value="1"/>
</dbReference>
<gene>
    <name evidence="8" type="ORF">LrDSM24759_04380</name>
</gene>
<evidence type="ECO:0000256" key="1">
    <source>
        <dbReference type="ARBA" id="ARBA00004202"/>
    </source>
</evidence>
<keyword evidence="9" id="KW-1185">Reference proteome</keyword>
<dbReference type="Gene3D" id="3.40.50.300">
    <property type="entry name" value="P-loop containing nucleotide triphosphate hydrolases"/>
    <property type="match status" value="1"/>
</dbReference>
<keyword evidence="2" id="KW-0813">Transport</keyword>
<organism evidence="8 9">
    <name type="scientific">Lactobacillus rodentium</name>
    <dbReference type="NCBI Taxonomy" id="947835"/>
    <lineage>
        <taxon>Bacteria</taxon>
        <taxon>Bacillati</taxon>
        <taxon>Bacillota</taxon>
        <taxon>Bacilli</taxon>
        <taxon>Lactobacillales</taxon>
        <taxon>Lactobacillaceae</taxon>
        <taxon>Lactobacillus</taxon>
    </lineage>
</organism>
<dbReference type="PROSITE" id="PS50893">
    <property type="entry name" value="ABC_TRANSPORTER_2"/>
    <property type="match status" value="1"/>
</dbReference>
<evidence type="ECO:0000256" key="6">
    <source>
        <dbReference type="ARBA" id="ARBA00023136"/>
    </source>
</evidence>
<dbReference type="InterPro" id="IPR050086">
    <property type="entry name" value="MetN_ABC_transporter-like"/>
</dbReference>
<dbReference type="EMBL" id="BFBY01000002">
    <property type="protein sequence ID" value="GBG04524.1"/>
    <property type="molecule type" value="Genomic_DNA"/>
</dbReference>
<accession>A0A2Z6T697</accession>
<dbReference type="InterPro" id="IPR003593">
    <property type="entry name" value="AAA+_ATPase"/>
</dbReference>
<protein>
    <submittedName>
        <fullName evidence="8">Amino acid ABC transporter ATP-binding protein</fullName>
    </submittedName>
</protein>
<dbReference type="InterPro" id="IPR030679">
    <property type="entry name" value="ABC_ATPase_HisP-typ"/>
</dbReference>
<dbReference type="Pfam" id="PF00005">
    <property type="entry name" value="ABC_tran"/>
    <property type="match status" value="1"/>
</dbReference>
<dbReference type="OrthoDB" id="9804199at2"/>
<feature type="domain" description="ABC transporter" evidence="7">
    <location>
        <begin position="1"/>
        <end position="239"/>
    </location>
</feature>
<dbReference type="GO" id="GO:0015424">
    <property type="term" value="F:ABC-type amino acid transporter activity"/>
    <property type="evidence" value="ECO:0007669"/>
    <property type="project" value="InterPro"/>
</dbReference>
<dbReference type="Proteomes" id="UP000257317">
    <property type="component" value="Unassembled WGS sequence"/>
</dbReference>
<keyword evidence="4" id="KW-0547">Nucleotide-binding</keyword>
<name>A0A2Z6T697_9LACO</name>
<dbReference type="PANTHER" id="PTHR43166">
    <property type="entry name" value="AMINO ACID IMPORT ATP-BINDING PROTEIN"/>
    <property type="match status" value="1"/>
</dbReference>
<dbReference type="AlphaFoldDB" id="A0A2Z6T697"/>
<evidence type="ECO:0000256" key="5">
    <source>
        <dbReference type="ARBA" id="ARBA00022840"/>
    </source>
</evidence>
<evidence type="ECO:0000313" key="9">
    <source>
        <dbReference type="Proteomes" id="UP000257317"/>
    </source>
</evidence>
<dbReference type="InterPro" id="IPR017871">
    <property type="entry name" value="ABC_transporter-like_CS"/>
</dbReference>
<comment type="caution">
    <text evidence="8">The sequence shown here is derived from an EMBL/GenBank/DDBJ whole genome shotgun (WGS) entry which is preliminary data.</text>
</comment>
<keyword evidence="5 8" id="KW-0067">ATP-binding</keyword>
<dbReference type="InterPro" id="IPR027417">
    <property type="entry name" value="P-loop_NTPase"/>
</dbReference>
<sequence length="248" mass="27730">MKLTNINKTFGNKKVLKNINLDFPTGKTTVLVGPSGSGKSTLLRTLNLLVTPECGQYEFEKQKLDFAKKISNKEKIFLRQKTGMVFQDYNLFPTKTVLGNIIEGPTQVLKEDKTHAITTAQQLLQKVGLADYATAYPHELSGGQAQRVAIARALAMKPKYILLDEPTSALDPELELSVLKVLLQLAREKQSMAIVTHNMVFAKKIADKIIFVENGEILYDGSPTEFFDPNNPNQRIRNFISSMTLEDL</sequence>
<dbReference type="GO" id="GO:0005886">
    <property type="term" value="C:plasma membrane"/>
    <property type="evidence" value="ECO:0007669"/>
    <property type="project" value="UniProtKB-SubCell"/>
</dbReference>
<dbReference type="PANTHER" id="PTHR43166:SF35">
    <property type="entry name" value="L-CYSTINE IMPORT ATP-BINDING PROTEIN TCYN"/>
    <property type="match status" value="1"/>
</dbReference>
<proteinExistence type="predicted"/>
<comment type="subcellular location">
    <subcellularLocation>
        <location evidence="1">Cell membrane</location>
        <topology evidence="1">Peripheral membrane protein</topology>
    </subcellularLocation>
</comment>